<accession>A0A485KRP8</accession>
<evidence type="ECO:0000313" key="5">
    <source>
        <dbReference type="EMBL" id="VFT87843.1"/>
    </source>
</evidence>
<organism evidence="5 6">
    <name type="scientific">Aphanomyces stellatus</name>
    <dbReference type="NCBI Taxonomy" id="120398"/>
    <lineage>
        <taxon>Eukaryota</taxon>
        <taxon>Sar</taxon>
        <taxon>Stramenopiles</taxon>
        <taxon>Oomycota</taxon>
        <taxon>Saprolegniomycetes</taxon>
        <taxon>Saprolegniales</taxon>
        <taxon>Verrucalvaceae</taxon>
        <taxon>Aphanomyces</taxon>
    </lineage>
</organism>
<keyword evidence="2" id="KW-0676">Redox-active center</keyword>
<dbReference type="AlphaFoldDB" id="A0A485KRP8"/>
<reference evidence="4" key="2">
    <citation type="submission" date="2019-06" db="EMBL/GenBank/DDBJ databases">
        <title>Genomics analysis of Aphanomyces spp. identifies a new class of oomycete effector associated with host adaptation.</title>
        <authorList>
            <person name="Gaulin E."/>
        </authorList>
    </citation>
    <scope>NUCLEOTIDE SEQUENCE</scope>
    <source>
        <strain evidence="4">CBS 578.67</strain>
    </source>
</reference>
<keyword evidence="3" id="KW-0812">Transmembrane</keyword>
<dbReference type="EMBL" id="CAADRA010005263">
    <property type="protein sequence ID" value="VFT87843.1"/>
    <property type="molecule type" value="Genomic_DNA"/>
</dbReference>
<dbReference type="GO" id="GO:0005789">
    <property type="term" value="C:endoplasmic reticulum membrane"/>
    <property type="evidence" value="ECO:0007669"/>
    <property type="project" value="TreeGrafter"/>
</dbReference>
<keyword evidence="3" id="KW-1133">Transmembrane helix</keyword>
<dbReference type="PANTHER" id="PTHR13544:SF0">
    <property type="entry name" value="THIOREDOXIN REDUCTASE-LIKE SELENOPROTEIN T"/>
    <property type="match status" value="1"/>
</dbReference>
<evidence type="ECO:0000256" key="1">
    <source>
        <dbReference type="ARBA" id="ARBA00022729"/>
    </source>
</evidence>
<protein>
    <submittedName>
        <fullName evidence="5">Aste57867_10975 protein</fullName>
    </submittedName>
</protein>
<feature type="transmembrane region" description="Helical" evidence="3">
    <location>
        <begin position="39"/>
        <end position="60"/>
    </location>
</feature>
<reference evidence="5 6" key="1">
    <citation type="submission" date="2019-03" db="EMBL/GenBank/DDBJ databases">
        <authorList>
            <person name="Gaulin E."/>
            <person name="Dumas B."/>
        </authorList>
    </citation>
    <scope>NUCLEOTIDE SEQUENCE [LARGE SCALE GENOMIC DNA]</scope>
    <source>
        <strain evidence="5">CBS 568.67</strain>
    </source>
</reference>
<sequence>MAKTLEANYPHLAGHIDGINYVTEGWKGQAAAVLSMLRWVGFAFLLFGEYVCMQLGIPYSEALFEHVRENNFILMMVMMAIGVVAQNLGTSGAFEVYFNGERIFSKLEASRVPTTEEVIMLCKAKGLKKHDHAK</sequence>
<dbReference type="InterPro" id="IPR019389">
    <property type="entry name" value="Selenoprotein_T"/>
</dbReference>
<dbReference type="NCBIfam" id="TIGR02174">
    <property type="entry name" value="CXXU_selWTH"/>
    <property type="match status" value="1"/>
</dbReference>
<gene>
    <name evidence="5" type="primary">Aste57867_10975</name>
    <name evidence="4" type="ORF">As57867_010934</name>
    <name evidence="5" type="ORF">ASTE57867_10975</name>
</gene>
<dbReference type="GO" id="GO:0045454">
    <property type="term" value="P:cell redox homeostasis"/>
    <property type="evidence" value="ECO:0007669"/>
    <property type="project" value="TreeGrafter"/>
</dbReference>
<dbReference type="EMBL" id="VJMH01005242">
    <property type="protein sequence ID" value="KAF0698407.1"/>
    <property type="molecule type" value="Genomic_DNA"/>
</dbReference>
<dbReference type="SUPFAM" id="SSF52833">
    <property type="entry name" value="Thioredoxin-like"/>
    <property type="match status" value="1"/>
</dbReference>
<dbReference type="Gene3D" id="3.40.30.10">
    <property type="entry name" value="Glutaredoxin"/>
    <property type="match status" value="1"/>
</dbReference>
<evidence type="ECO:0000256" key="3">
    <source>
        <dbReference type="SAM" id="Phobius"/>
    </source>
</evidence>
<keyword evidence="3" id="KW-0472">Membrane</keyword>
<feature type="transmembrane region" description="Helical" evidence="3">
    <location>
        <begin position="72"/>
        <end position="98"/>
    </location>
</feature>
<keyword evidence="1" id="KW-0732">Signal</keyword>
<dbReference type="Proteomes" id="UP000332933">
    <property type="component" value="Unassembled WGS sequence"/>
</dbReference>
<dbReference type="GO" id="GO:0004791">
    <property type="term" value="F:thioredoxin-disulfide reductase (NADPH) activity"/>
    <property type="evidence" value="ECO:0007669"/>
    <property type="project" value="TreeGrafter"/>
</dbReference>
<proteinExistence type="predicted"/>
<dbReference type="InterPro" id="IPR011893">
    <property type="entry name" value="Selenoprotein_Rdx-typ"/>
</dbReference>
<dbReference type="Pfam" id="PF10262">
    <property type="entry name" value="Rdx"/>
    <property type="match status" value="1"/>
</dbReference>
<keyword evidence="6" id="KW-1185">Reference proteome</keyword>
<dbReference type="PANTHER" id="PTHR13544">
    <property type="entry name" value="SELENOPROTEIN T"/>
    <property type="match status" value="1"/>
</dbReference>
<evidence type="ECO:0000313" key="4">
    <source>
        <dbReference type="EMBL" id="KAF0698407.1"/>
    </source>
</evidence>
<evidence type="ECO:0000256" key="2">
    <source>
        <dbReference type="ARBA" id="ARBA00023284"/>
    </source>
</evidence>
<evidence type="ECO:0000313" key="6">
    <source>
        <dbReference type="Proteomes" id="UP000332933"/>
    </source>
</evidence>
<name>A0A485KRP8_9STRA</name>
<dbReference type="InterPro" id="IPR036249">
    <property type="entry name" value="Thioredoxin-like_sf"/>
</dbReference>
<dbReference type="OrthoDB" id="60822at2759"/>